<keyword evidence="8 12" id="KW-0675">Receptor</keyword>
<keyword evidence="4" id="KW-0552">Olfaction</keyword>
<evidence type="ECO:0000256" key="4">
    <source>
        <dbReference type="ARBA" id="ARBA00022725"/>
    </source>
</evidence>
<keyword evidence="9" id="KW-0807">Transducer</keyword>
<dbReference type="SUPFAM" id="SSF81321">
    <property type="entry name" value="Family A G protein-coupled receptor-like"/>
    <property type="match status" value="1"/>
</dbReference>
<feature type="transmembrane region" description="Helical" evidence="10">
    <location>
        <begin position="121"/>
        <end position="139"/>
    </location>
</feature>
<dbReference type="PRINTS" id="PR00245">
    <property type="entry name" value="OLFACTORYR"/>
</dbReference>
<dbReference type="STRING" id="12930.A0A0Q3V5H1"/>
<comment type="caution">
    <text evidence="12">The sequence shown here is derived from an EMBL/GenBank/DDBJ whole genome shotgun (WGS) entry which is preliminary data.</text>
</comment>
<dbReference type="PANTHER" id="PTHR26452">
    <property type="entry name" value="OLFACTORY RECEPTOR"/>
    <property type="match status" value="1"/>
</dbReference>
<feature type="transmembrane region" description="Helical" evidence="10">
    <location>
        <begin position="76"/>
        <end position="101"/>
    </location>
</feature>
<dbReference type="Pfam" id="PF13853">
    <property type="entry name" value="7tm_4"/>
    <property type="match status" value="1"/>
</dbReference>
<organism evidence="12 13">
    <name type="scientific">Amazona aestiva</name>
    <name type="common">Blue-fronted Amazon parrot</name>
    <dbReference type="NCBI Taxonomy" id="12930"/>
    <lineage>
        <taxon>Eukaryota</taxon>
        <taxon>Metazoa</taxon>
        <taxon>Chordata</taxon>
        <taxon>Craniata</taxon>
        <taxon>Vertebrata</taxon>
        <taxon>Euteleostomi</taxon>
        <taxon>Archelosauria</taxon>
        <taxon>Archosauria</taxon>
        <taxon>Dinosauria</taxon>
        <taxon>Saurischia</taxon>
        <taxon>Theropoda</taxon>
        <taxon>Coelurosauria</taxon>
        <taxon>Aves</taxon>
        <taxon>Neognathae</taxon>
        <taxon>Neoaves</taxon>
        <taxon>Telluraves</taxon>
        <taxon>Australaves</taxon>
        <taxon>Psittaciformes</taxon>
        <taxon>Psittacidae</taxon>
        <taxon>Amazona</taxon>
    </lineage>
</organism>
<keyword evidence="6" id="KW-0297">G-protein coupled receptor</keyword>
<accession>A0A0Q3V5H1</accession>
<evidence type="ECO:0000256" key="3">
    <source>
        <dbReference type="ARBA" id="ARBA00022692"/>
    </source>
</evidence>
<dbReference type="EMBL" id="LMAW01000588">
    <property type="protein sequence ID" value="KQL03135.1"/>
    <property type="molecule type" value="Genomic_DNA"/>
</dbReference>
<protein>
    <submittedName>
        <fullName evidence="12">Olfactory receptor 14C36-like protein</fullName>
    </submittedName>
</protein>
<sequence>MSYHHYVATCKPLHWRTSRACVHMAAAAWGSGFVTALLHTASTFSLPLFQGNAVEQFCEIPQILKLSCPHSYLREAGLLVVGACSSLGYFVFIVGSCVQIIRAVLRIPSEQGHRKAFSTRLPHLAVLSLFVSTGTFAYLKPSSVPSPSLDLVVAVLYLVVSPAVNPLLYSLRNQELKDAQRKLVTGCVSAAIHCLLSSAKGSQCRP</sequence>
<evidence type="ECO:0000259" key="11">
    <source>
        <dbReference type="PROSITE" id="PS50262"/>
    </source>
</evidence>
<dbReference type="InterPro" id="IPR000725">
    <property type="entry name" value="Olfact_rcpt"/>
</dbReference>
<evidence type="ECO:0000256" key="5">
    <source>
        <dbReference type="ARBA" id="ARBA00022989"/>
    </source>
</evidence>
<dbReference type="InterPro" id="IPR050516">
    <property type="entry name" value="Olfactory_GPCR"/>
</dbReference>
<dbReference type="OrthoDB" id="9836137at2759"/>
<gene>
    <name evidence="12" type="ORF">AAES_32737</name>
</gene>
<evidence type="ECO:0000256" key="7">
    <source>
        <dbReference type="ARBA" id="ARBA00023136"/>
    </source>
</evidence>
<dbReference type="AlphaFoldDB" id="A0A0Q3V5H1"/>
<name>A0A0Q3V5H1_AMAAE</name>
<feature type="transmembrane region" description="Helical" evidence="10">
    <location>
        <begin position="21"/>
        <end position="41"/>
    </location>
</feature>
<reference evidence="12 13" key="1">
    <citation type="submission" date="2015-10" db="EMBL/GenBank/DDBJ databases">
        <authorList>
            <person name="Gilbert D.G."/>
        </authorList>
    </citation>
    <scope>NUCLEOTIDE SEQUENCE [LARGE SCALE GENOMIC DNA]</scope>
    <source>
        <strain evidence="12">FVVF132</strain>
    </source>
</reference>
<evidence type="ECO:0000256" key="1">
    <source>
        <dbReference type="ARBA" id="ARBA00004651"/>
    </source>
</evidence>
<keyword evidence="4" id="KW-0716">Sensory transduction</keyword>
<dbReference type="Proteomes" id="UP000051836">
    <property type="component" value="Unassembled WGS sequence"/>
</dbReference>
<proteinExistence type="predicted"/>
<dbReference type="PROSITE" id="PS50262">
    <property type="entry name" value="G_PROTEIN_RECEP_F1_2"/>
    <property type="match status" value="1"/>
</dbReference>
<keyword evidence="3 10" id="KW-0812">Transmembrane</keyword>
<feature type="domain" description="G-protein coupled receptors family 1 profile" evidence="11">
    <location>
        <begin position="1"/>
        <end position="169"/>
    </location>
</feature>
<dbReference type="Gene3D" id="1.20.1070.10">
    <property type="entry name" value="Rhodopsin 7-helix transmembrane proteins"/>
    <property type="match status" value="1"/>
</dbReference>
<evidence type="ECO:0000313" key="12">
    <source>
        <dbReference type="EMBL" id="KQL03135.1"/>
    </source>
</evidence>
<evidence type="ECO:0000256" key="6">
    <source>
        <dbReference type="ARBA" id="ARBA00023040"/>
    </source>
</evidence>
<keyword evidence="7 10" id="KW-0472">Membrane</keyword>
<evidence type="ECO:0000256" key="2">
    <source>
        <dbReference type="ARBA" id="ARBA00022475"/>
    </source>
</evidence>
<keyword evidence="5 10" id="KW-1133">Transmembrane helix</keyword>
<keyword evidence="13" id="KW-1185">Reference proteome</keyword>
<evidence type="ECO:0000313" key="13">
    <source>
        <dbReference type="Proteomes" id="UP000051836"/>
    </source>
</evidence>
<evidence type="ECO:0000256" key="10">
    <source>
        <dbReference type="SAM" id="Phobius"/>
    </source>
</evidence>
<keyword evidence="2" id="KW-1003">Cell membrane</keyword>
<evidence type="ECO:0000256" key="8">
    <source>
        <dbReference type="ARBA" id="ARBA00023170"/>
    </source>
</evidence>
<dbReference type="GO" id="GO:0004984">
    <property type="term" value="F:olfactory receptor activity"/>
    <property type="evidence" value="ECO:0007669"/>
    <property type="project" value="InterPro"/>
</dbReference>
<evidence type="ECO:0000256" key="9">
    <source>
        <dbReference type="ARBA" id="ARBA00023224"/>
    </source>
</evidence>
<dbReference type="InterPro" id="IPR017452">
    <property type="entry name" value="GPCR_Rhodpsn_7TM"/>
</dbReference>
<dbReference type="GO" id="GO:0005886">
    <property type="term" value="C:plasma membrane"/>
    <property type="evidence" value="ECO:0007669"/>
    <property type="project" value="UniProtKB-SubCell"/>
</dbReference>
<feature type="transmembrane region" description="Helical" evidence="10">
    <location>
        <begin position="151"/>
        <end position="171"/>
    </location>
</feature>
<dbReference type="GO" id="GO:0004930">
    <property type="term" value="F:G protein-coupled receptor activity"/>
    <property type="evidence" value="ECO:0007669"/>
    <property type="project" value="UniProtKB-KW"/>
</dbReference>
<comment type="subcellular location">
    <subcellularLocation>
        <location evidence="1">Cell membrane</location>
        <topology evidence="1">Multi-pass membrane protein</topology>
    </subcellularLocation>
</comment>